<evidence type="ECO:0000313" key="1">
    <source>
        <dbReference type="EMBL" id="CAB9523231.1"/>
    </source>
</evidence>
<dbReference type="OrthoDB" id="45452at2759"/>
<dbReference type="EMBL" id="CAICTM010001390">
    <property type="protein sequence ID" value="CAB9523231.1"/>
    <property type="molecule type" value="Genomic_DNA"/>
</dbReference>
<dbReference type="Proteomes" id="UP001153069">
    <property type="component" value="Unassembled WGS sequence"/>
</dbReference>
<sequence>MSESKPQNGRALLGWKIFEGQPLFLPEATAGPGVAIPTILDVDPMKTILGMPQSSSVPPVWLLSVACLVLPRVLGLELVCPRLNLDDNSTNYYPNALFRPDRILNETWSIQENFTGFLETFQTRTYDYSRHSYLYYKAGMHHWKSTRFHPYLQNGSSIYQHDCGFGLNFIMTLATMAEEQVFHNLTFYGDTLVPQQANLTNRILQALLPRFNATLGGICATNTLDFVPSDSFDLVYASGLDPLLDPLNFNLPVESYRDTYDYYSEICRLDTWKDQKLREIAQQRQNDWFGAKVHQLLRIAKPGAPIILELVSHPFCEKPFTLGGVSQDFWTRRDTHERYHWDVDLDSIDMVRDRIYGQRYHVFLRKHSSTAPTLAPSFDQDDLPIAAAKRRHSFGG</sequence>
<protein>
    <submittedName>
        <fullName evidence="1">Uncharacterized protein</fullName>
    </submittedName>
</protein>
<reference evidence="1" key="1">
    <citation type="submission" date="2020-06" db="EMBL/GenBank/DDBJ databases">
        <authorList>
            <consortium name="Plant Systems Biology data submission"/>
        </authorList>
    </citation>
    <scope>NUCLEOTIDE SEQUENCE</scope>
    <source>
        <strain evidence="1">D6</strain>
    </source>
</reference>
<proteinExistence type="predicted"/>
<accession>A0A9N8EPR6</accession>
<name>A0A9N8EPR6_9STRA</name>
<evidence type="ECO:0000313" key="2">
    <source>
        <dbReference type="Proteomes" id="UP001153069"/>
    </source>
</evidence>
<comment type="caution">
    <text evidence="1">The sequence shown here is derived from an EMBL/GenBank/DDBJ whole genome shotgun (WGS) entry which is preliminary data.</text>
</comment>
<dbReference type="AlphaFoldDB" id="A0A9N8EPR6"/>
<organism evidence="1 2">
    <name type="scientific">Seminavis robusta</name>
    <dbReference type="NCBI Taxonomy" id="568900"/>
    <lineage>
        <taxon>Eukaryota</taxon>
        <taxon>Sar</taxon>
        <taxon>Stramenopiles</taxon>
        <taxon>Ochrophyta</taxon>
        <taxon>Bacillariophyta</taxon>
        <taxon>Bacillariophyceae</taxon>
        <taxon>Bacillariophycidae</taxon>
        <taxon>Naviculales</taxon>
        <taxon>Naviculaceae</taxon>
        <taxon>Seminavis</taxon>
    </lineage>
</organism>
<keyword evidence="2" id="KW-1185">Reference proteome</keyword>
<gene>
    <name evidence="1" type="ORF">SEMRO_1392_G268810.1</name>
</gene>